<dbReference type="InterPro" id="IPR001763">
    <property type="entry name" value="Rhodanese-like_dom"/>
</dbReference>
<keyword evidence="1" id="KW-0472">Membrane</keyword>
<evidence type="ECO:0000313" key="4">
    <source>
        <dbReference type="Proteomes" id="UP000474104"/>
    </source>
</evidence>
<gene>
    <name evidence="3" type="ORF">FMM80_26815</name>
</gene>
<dbReference type="Pfam" id="PF12695">
    <property type="entry name" value="Abhydrolase_5"/>
    <property type="match status" value="1"/>
</dbReference>
<dbReference type="RefSeq" id="WP_004071662.1">
    <property type="nucleotide sequence ID" value="NZ_VIRB01000150.1"/>
</dbReference>
<reference evidence="3 4" key="1">
    <citation type="submission" date="2019-07" db="EMBL/GenBank/DDBJ databases">
        <title>Draft genome sequences of 15 bacterial species constituting the stable defined intestinal microbiota of the GM15 gnotobiotic mouse model.</title>
        <authorList>
            <person name="Elie C."/>
            <person name="Mathieu A."/>
            <person name="Saliou A."/>
            <person name="Darnaud M."/>
            <person name="Leulier F."/>
            <person name="Tamellini A."/>
        </authorList>
    </citation>
    <scope>NUCLEOTIDE SEQUENCE [LARGE SCALE GENOMIC DNA]</scope>
    <source>
        <strain evidence="4">ASF 502</strain>
    </source>
</reference>
<dbReference type="Gene3D" id="3.40.250.10">
    <property type="entry name" value="Rhodanese-like domain"/>
    <property type="match status" value="1"/>
</dbReference>
<sequence>MRWKKRVIIPIIGFLLIAIIGIWYVNDYYHTDENVQEYLQKKDSVLVTEISDGLYLDGPGNDTAMIFYPGAKVEYTAYLPFLSDLSERGIDCFLIKMPCNLAFFGQNKAKKIMDSYEYDHWYLSGHSLGGAMAASYASGHLESLDGLVLLAAYPTKSLKSDSFSVLSLYGSEDGVLNMEKVGEGKVYMPVDYAEVCIEGGNHAQFGNYGEQKGDYAAKISREEQQAQTVEAILNMMEAHKDQKQEEAMMTYEQISPQEAKERMDKEADVIILDVRTKEEYDSGHIKNAVCLPNEDILSEPDILPDKGQQILVYCRSGNRSKQAAQKLADMGYENVLEFGGILDWPYPELVEQEKLSVR</sequence>
<evidence type="ECO:0000313" key="3">
    <source>
        <dbReference type="EMBL" id="NDO72062.1"/>
    </source>
</evidence>
<dbReference type="Gene3D" id="3.40.50.1820">
    <property type="entry name" value="alpha/beta hydrolase"/>
    <property type="match status" value="1"/>
</dbReference>
<dbReference type="OrthoDB" id="9780932at2"/>
<dbReference type="CDD" id="cd00158">
    <property type="entry name" value="RHOD"/>
    <property type="match status" value="1"/>
</dbReference>
<dbReference type="InterPro" id="IPR029059">
    <property type="entry name" value="AB_hydrolase_5"/>
</dbReference>
<dbReference type="Proteomes" id="UP000474104">
    <property type="component" value="Unassembled WGS sequence"/>
</dbReference>
<dbReference type="InterPro" id="IPR029058">
    <property type="entry name" value="AB_hydrolase_fold"/>
</dbReference>
<keyword evidence="1" id="KW-0812">Transmembrane</keyword>
<dbReference type="PANTHER" id="PTHR43031">
    <property type="entry name" value="FAD-DEPENDENT OXIDOREDUCTASE"/>
    <property type="match status" value="1"/>
</dbReference>
<keyword evidence="1" id="KW-1133">Transmembrane helix</keyword>
<accession>A0A9X5CCM6</accession>
<dbReference type="PANTHER" id="PTHR43031:SF16">
    <property type="entry name" value="OXIDOREDUCTASE"/>
    <property type="match status" value="1"/>
</dbReference>
<dbReference type="SUPFAM" id="SSF52821">
    <property type="entry name" value="Rhodanese/Cell cycle control phosphatase"/>
    <property type="match status" value="1"/>
</dbReference>
<dbReference type="SUPFAM" id="SSF53474">
    <property type="entry name" value="alpha/beta-Hydrolases"/>
    <property type="match status" value="1"/>
</dbReference>
<organism evidence="3 4">
    <name type="scientific">Schaedlerella arabinosiphila</name>
    <dbReference type="NCBI Taxonomy" id="2044587"/>
    <lineage>
        <taxon>Bacteria</taxon>
        <taxon>Bacillati</taxon>
        <taxon>Bacillota</taxon>
        <taxon>Clostridia</taxon>
        <taxon>Lachnospirales</taxon>
        <taxon>Lachnospiraceae</taxon>
        <taxon>Schaedlerella</taxon>
    </lineage>
</organism>
<name>A0A9X5CCM6_9FIRM</name>
<protein>
    <submittedName>
        <fullName evidence="3">Carboxymethylenebutenolidase</fullName>
    </submittedName>
</protein>
<feature type="transmembrane region" description="Helical" evidence="1">
    <location>
        <begin position="7"/>
        <end position="25"/>
    </location>
</feature>
<evidence type="ECO:0000256" key="1">
    <source>
        <dbReference type="SAM" id="Phobius"/>
    </source>
</evidence>
<evidence type="ECO:0000259" key="2">
    <source>
        <dbReference type="PROSITE" id="PS50206"/>
    </source>
</evidence>
<dbReference type="PROSITE" id="PS50206">
    <property type="entry name" value="RHODANESE_3"/>
    <property type="match status" value="1"/>
</dbReference>
<feature type="domain" description="Rhodanese" evidence="2">
    <location>
        <begin position="265"/>
        <end position="350"/>
    </location>
</feature>
<dbReference type="AlphaFoldDB" id="A0A9X5CCM6"/>
<comment type="caution">
    <text evidence="3">The sequence shown here is derived from an EMBL/GenBank/DDBJ whole genome shotgun (WGS) entry which is preliminary data.</text>
</comment>
<dbReference type="EMBL" id="VIRB01000150">
    <property type="protein sequence ID" value="NDO72062.1"/>
    <property type="molecule type" value="Genomic_DNA"/>
</dbReference>
<dbReference type="Pfam" id="PF00581">
    <property type="entry name" value="Rhodanese"/>
    <property type="match status" value="1"/>
</dbReference>
<dbReference type="GO" id="GO:0016787">
    <property type="term" value="F:hydrolase activity"/>
    <property type="evidence" value="ECO:0007669"/>
    <property type="project" value="InterPro"/>
</dbReference>
<dbReference type="InterPro" id="IPR036873">
    <property type="entry name" value="Rhodanese-like_dom_sf"/>
</dbReference>
<dbReference type="SMART" id="SM00450">
    <property type="entry name" value="RHOD"/>
    <property type="match status" value="1"/>
</dbReference>
<proteinExistence type="predicted"/>
<dbReference type="InterPro" id="IPR050229">
    <property type="entry name" value="GlpE_sulfurtransferase"/>
</dbReference>